<dbReference type="InterPro" id="IPR008928">
    <property type="entry name" value="6-hairpin_glycosidase_sf"/>
</dbReference>
<comment type="similarity">
    <text evidence="2">Belongs to the glycosyl hydrolase 88 family.</text>
</comment>
<dbReference type="OrthoDB" id="2317065at2759"/>
<organism evidence="4 5">
    <name type="scientific">Ephemerocybe angulata</name>
    <dbReference type="NCBI Taxonomy" id="980116"/>
    <lineage>
        <taxon>Eukaryota</taxon>
        <taxon>Fungi</taxon>
        <taxon>Dikarya</taxon>
        <taxon>Basidiomycota</taxon>
        <taxon>Agaricomycotina</taxon>
        <taxon>Agaricomycetes</taxon>
        <taxon>Agaricomycetidae</taxon>
        <taxon>Agaricales</taxon>
        <taxon>Agaricineae</taxon>
        <taxon>Psathyrellaceae</taxon>
        <taxon>Ephemerocybe</taxon>
    </lineage>
</organism>
<evidence type="ECO:0000256" key="1">
    <source>
        <dbReference type="ARBA" id="ARBA00022801"/>
    </source>
</evidence>
<feature type="signal peptide" evidence="3">
    <location>
        <begin position="1"/>
        <end position="25"/>
    </location>
</feature>
<dbReference type="GO" id="GO:0000272">
    <property type="term" value="P:polysaccharide catabolic process"/>
    <property type="evidence" value="ECO:0007669"/>
    <property type="project" value="TreeGrafter"/>
</dbReference>
<dbReference type="EMBL" id="JACGCI010000003">
    <property type="protein sequence ID" value="KAF6764745.1"/>
    <property type="molecule type" value="Genomic_DNA"/>
</dbReference>
<feature type="chain" id="PRO_5034262024" evidence="3">
    <location>
        <begin position="26"/>
        <end position="420"/>
    </location>
</feature>
<dbReference type="AlphaFoldDB" id="A0A8H6IFM6"/>
<dbReference type="GO" id="GO:0052757">
    <property type="term" value="F:chondroitin hydrolase activity"/>
    <property type="evidence" value="ECO:0007669"/>
    <property type="project" value="TreeGrafter"/>
</dbReference>
<comment type="caution">
    <text evidence="4">The sequence shown here is derived from an EMBL/GenBank/DDBJ whole genome shotgun (WGS) entry which is preliminary data.</text>
</comment>
<reference evidence="4 5" key="1">
    <citation type="submission" date="2020-07" db="EMBL/GenBank/DDBJ databases">
        <title>Comparative genomics of pyrophilous fungi reveals a link between fire events and developmental genes.</title>
        <authorList>
            <consortium name="DOE Joint Genome Institute"/>
            <person name="Steindorff A.S."/>
            <person name="Carver A."/>
            <person name="Calhoun S."/>
            <person name="Stillman K."/>
            <person name="Liu H."/>
            <person name="Lipzen A."/>
            <person name="Pangilinan J."/>
            <person name="Labutti K."/>
            <person name="Bruns T.D."/>
            <person name="Grigoriev I.V."/>
        </authorList>
    </citation>
    <scope>NUCLEOTIDE SEQUENCE [LARGE SCALE GENOMIC DNA]</scope>
    <source>
        <strain evidence="4 5">CBS 144469</strain>
    </source>
</reference>
<sequence length="420" mass="46281">MLGYTLLPLFLLGLLSPNLFHLVSSQATVPPELFSPLTPQKVLATYKASPSLQWPQYTDGSGRWLFFPPRTWTSGFFPATLYALNTRRQLCGATDANQLGIADWVALGRANSRGLPLDAGGIGHDVGFISFPFVEELVVNPQNQTAKASINSLASALAARFDGKVGCTRSWDSSDPTDFQVIIDNMMNLEVLFVSADLTGNQDLKKIAISHALTTMNNHVRPDGSSWHVVEYNQTTGKVIRKRTAQGYSDNSTWARGQAWGIYGFANMHRLTGNPDFLSTSRRMANYFLDHLPQDGVVPWDFQAPLTPAPRPADSSAAALVSNALLLLAQQETDPGAKKQWTDAAIRILNSITRLAWKPQWQSLLSNGTVNWPANNYLTGIVYGDYYYIKAANELIKNNIVTCEGQWTSSRILGVFDVHS</sequence>
<evidence type="ECO:0000256" key="2">
    <source>
        <dbReference type="ARBA" id="ARBA00038358"/>
    </source>
</evidence>
<name>A0A8H6IFM6_9AGAR</name>
<evidence type="ECO:0000313" key="4">
    <source>
        <dbReference type="EMBL" id="KAF6764745.1"/>
    </source>
</evidence>
<dbReference type="SUPFAM" id="SSF48208">
    <property type="entry name" value="Six-hairpin glycosidases"/>
    <property type="match status" value="1"/>
</dbReference>
<keyword evidence="1 4" id="KW-0378">Hydrolase</keyword>
<evidence type="ECO:0000256" key="3">
    <source>
        <dbReference type="SAM" id="SignalP"/>
    </source>
</evidence>
<dbReference type="Proteomes" id="UP000521943">
    <property type="component" value="Unassembled WGS sequence"/>
</dbReference>
<dbReference type="Gene3D" id="1.50.10.10">
    <property type="match status" value="1"/>
</dbReference>
<evidence type="ECO:0000313" key="5">
    <source>
        <dbReference type="Proteomes" id="UP000521943"/>
    </source>
</evidence>
<dbReference type="InterPro" id="IPR012341">
    <property type="entry name" value="6hp_glycosidase-like_sf"/>
</dbReference>
<dbReference type="PANTHER" id="PTHR36845">
    <property type="entry name" value="HYDROLASE, PUTATIVE (AFU_ORTHOLOGUE AFUA_7G05090)-RELATED"/>
    <property type="match status" value="1"/>
</dbReference>
<protein>
    <submittedName>
        <fullName evidence="4">Glycoside hydrolase family 88 protein</fullName>
    </submittedName>
</protein>
<dbReference type="InterPro" id="IPR052369">
    <property type="entry name" value="UG_Glycosaminoglycan_Hydrolase"/>
</dbReference>
<accession>A0A8H6IFM6</accession>
<dbReference type="PANTHER" id="PTHR36845:SF1">
    <property type="entry name" value="HYDROLASE, PUTATIVE (AFU_ORTHOLOGUE AFUA_7G05090)-RELATED"/>
    <property type="match status" value="1"/>
</dbReference>
<proteinExistence type="inferred from homology"/>
<gene>
    <name evidence="4" type="ORF">DFP72DRAFT_1058564</name>
</gene>
<keyword evidence="5" id="KW-1185">Reference proteome</keyword>
<keyword evidence="3" id="KW-0732">Signal</keyword>